<dbReference type="AlphaFoldDB" id="A0A7G9Y091"/>
<organism evidence="1">
    <name type="scientific">Candidatus Methanogaster sp. ANME-2c ERB4</name>
    <dbReference type="NCBI Taxonomy" id="2759911"/>
    <lineage>
        <taxon>Archaea</taxon>
        <taxon>Methanobacteriati</taxon>
        <taxon>Methanobacteriota</taxon>
        <taxon>Stenosarchaea group</taxon>
        <taxon>Methanomicrobia</taxon>
        <taxon>Methanosarcinales</taxon>
        <taxon>ANME-2 cluster</taxon>
        <taxon>Candidatus Methanogasteraceae</taxon>
        <taxon>Candidatus Methanogaster</taxon>
    </lineage>
</organism>
<protein>
    <recommendedName>
        <fullName evidence="2">DUF3795 domain-containing protein</fullName>
    </recommendedName>
</protein>
<dbReference type="EMBL" id="MT630639">
    <property type="protein sequence ID" value="QNO41425.1"/>
    <property type="molecule type" value="Genomic_DNA"/>
</dbReference>
<name>A0A7G9Y091_9EURY</name>
<gene>
    <name evidence="1" type="ORF">LLBHLIGG_00009</name>
</gene>
<accession>A0A7G9Y091</accession>
<sequence length="147" mass="17270">MAVGCPFITCAIKKKGIEFCWDCEQDETCEKWMKHRNAGKKVDSFKCYQKLEDDIAFIQKNGVNEFEKLQKMREKVLKETLQEFNEGRSKSYYCIVATILEIGELKEALTKARKDSTGLKIKDKSKVFHLILDELAERKNYYLKLRK</sequence>
<proteinExistence type="predicted"/>
<reference evidence="1" key="1">
    <citation type="submission" date="2020-06" db="EMBL/GenBank/DDBJ databases">
        <title>Unique genomic features of the anaerobic methanotrophic archaea.</title>
        <authorList>
            <person name="Chadwick G.L."/>
            <person name="Skennerton C.T."/>
            <person name="Laso-Perez R."/>
            <person name="Leu A.O."/>
            <person name="Speth D.R."/>
            <person name="Yu H."/>
            <person name="Morgan-Lang C."/>
            <person name="Hatzenpichler R."/>
            <person name="Goudeau D."/>
            <person name="Malmstrom R."/>
            <person name="Brazelton W.J."/>
            <person name="Woyke T."/>
            <person name="Hallam S.J."/>
            <person name="Tyson G.W."/>
            <person name="Wegener G."/>
            <person name="Boetius A."/>
            <person name="Orphan V."/>
        </authorList>
    </citation>
    <scope>NUCLEOTIDE SEQUENCE</scope>
</reference>
<evidence type="ECO:0000313" key="1">
    <source>
        <dbReference type="EMBL" id="QNO41425.1"/>
    </source>
</evidence>
<evidence type="ECO:0008006" key="2">
    <source>
        <dbReference type="Google" id="ProtNLM"/>
    </source>
</evidence>